<evidence type="ECO:0000313" key="4">
    <source>
        <dbReference type="Proteomes" id="UP000196331"/>
    </source>
</evidence>
<sequence length="279" mass="30552">MAMSFISVSTAAYDGYGFDVILPSLARCGVKNVEFAFIDGYVEAFTDSDFTESFASDLKSEMRRYGQQCRYFSGHIDLGLENAAARLEARCRFAASLGAGFVITNAATSEHESTFFKQADTLAAIAREYGVRILLENPGNGAPNVFDSSADASALLERLGDEAFGINYDMGNLLSHCLNKNALDDALAAMSIADHFHLKPCARRSDGFDFVPFGEGDTDDKALAASLLDQGKPFSLELPFRLHRDAGAQPWRDEQPLPLDRIESQILRSLEELALLTQH</sequence>
<feature type="domain" description="Xylose isomerase-like TIM barrel" evidence="1">
    <location>
        <begin position="25"/>
        <end position="246"/>
    </location>
</feature>
<evidence type="ECO:0000313" key="2">
    <source>
        <dbReference type="EMBL" id="MBE0405082.1"/>
    </source>
</evidence>
<evidence type="ECO:0000313" key="3">
    <source>
        <dbReference type="EMBL" id="SJN10600.1"/>
    </source>
</evidence>
<dbReference type="InterPro" id="IPR013022">
    <property type="entry name" value="Xyl_isomerase-like_TIM-brl"/>
</dbReference>
<dbReference type="EMBL" id="FUKM01000014">
    <property type="protein sequence ID" value="SJN10600.1"/>
    <property type="molecule type" value="Genomic_DNA"/>
</dbReference>
<gene>
    <name evidence="3" type="ORF">CZ787_04080</name>
    <name evidence="2" type="ORF">EI163_16195</name>
</gene>
<accession>A0A1R4HSS4</accession>
<evidence type="ECO:0000313" key="5">
    <source>
        <dbReference type="Proteomes" id="UP000754821"/>
    </source>
</evidence>
<dbReference type="Gene3D" id="3.20.20.150">
    <property type="entry name" value="Divalent-metal-dependent TIM barrel enzymes"/>
    <property type="match status" value="1"/>
</dbReference>
<reference evidence="3 4" key="1">
    <citation type="submission" date="2017-02" db="EMBL/GenBank/DDBJ databases">
        <authorList>
            <person name="Dridi B."/>
        </authorList>
    </citation>
    <scope>NUCLEOTIDE SEQUENCE [LARGE SCALE GENOMIC DNA]</scope>
    <source>
        <strain evidence="3 4">JB380</strain>
    </source>
</reference>
<dbReference type="Proteomes" id="UP000754821">
    <property type="component" value="Unassembled WGS sequence"/>
</dbReference>
<dbReference type="EMBL" id="RRZC01000024">
    <property type="protein sequence ID" value="MBE0405082.1"/>
    <property type="molecule type" value="Genomic_DNA"/>
</dbReference>
<organism evidence="3 4">
    <name type="scientific">Halomonas citrativorans</name>
    <dbReference type="NCBI Taxonomy" id="2742612"/>
    <lineage>
        <taxon>Bacteria</taxon>
        <taxon>Pseudomonadati</taxon>
        <taxon>Pseudomonadota</taxon>
        <taxon>Gammaproteobacteria</taxon>
        <taxon>Oceanospirillales</taxon>
        <taxon>Halomonadaceae</taxon>
        <taxon>Halomonas</taxon>
    </lineage>
</organism>
<dbReference type="InterPro" id="IPR050312">
    <property type="entry name" value="IolE/XylAMocC-like"/>
</dbReference>
<keyword evidence="5" id="KW-1185">Reference proteome</keyword>
<dbReference type="Proteomes" id="UP000196331">
    <property type="component" value="Unassembled WGS sequence"/>
</dbReference>
<dbReference type="Pfam" id="PF01261">
    <property type="entry name" value="AP_endonuc_2"/>
    <property type="match status" value="1"/>
</dbReference>
<dbReference type="AlphaFoldDB" id="A0A1R4HSS4"/>
<dbReference type="InterPro" id="IPR036237">
    <property type="entry name" value="Xyl_isomerase-like_sf"/>
</dbReference>
<dbReference type="RefSeq" id="WP_192528519.1">
    <property type="nucleotide sequence ID" value="NZ_RRZC01000024.1"/>
</dbReference>
<reference evidence="2 5" key="2">
    <citation type="submission" date="2020-07" db="EMBL/GenBank/DDBJ databases">
        <title>Halophilic bacteria isolated from french cheeses.</title>
        <authorList>
            <person name="Kothe C.I."/>
            <person name="Farah-Kraiem B."/>
            <person name="Renault P."/>
            <person name="Dridi B."/>
        </authorList>
    </citation>
    <scope>NUCLEOTIDE SEQUENCE [LARGE SCALE GENOMIC DNA]</scope>
    <source>
        <strain evidence="2 5">FME16</strain>
    </source>
</reference>
<dbReference type="PANTHER" id="PTHR12110">
    <property type="entry name" value="HYDROXYPYRUVATE ISOMERASE"/>
    <property type="match status" value="1"/>
</dbReference>
<proteinExistence type="predicted"/>
<dbReference type="SUPFAM" id="SSF51658">
    <property type="entry name" value="Xylose isomerase-like"/>
    <property type="match status" value="1"/>
</dbReference>
<evidence type="ECO:0000259" key="1">
    <source>
        <dbReference type="Pfam" id="PF01261"/>
    </source>
</evidence>
<comment type="caution">
    <text evidence="3">The sequence shown here is derived from an EMBL/GenBank/DDBJ whole genome shotgun (WGS) entry which is preliminary data.</text>
</comment>
<name>A0A1R4HSS4_9GAMM</name>
<protein>
    <submittedName>
        <fullName evidence="2">TIM barrel protein</fullName>
    </submittedName>
</protein>